<organism evidence="5 6">
    <name type="scientific">Prauserella endophytica</name>
    <dbReference type="NCBI Taxonomy" id="1592324"/>
    <lineage>
        <taxon>Bacteria</taxon>
        <taxon>Bacillati</taxon>
        <taxon>Actinomycetota</taxon>
        <taxon>Actinomycetes</taxon>
        <taxon>Pseudonocardiales</taxon>
        <taxon>Pseudonocardiaceae</taxon>
        <taxon>Prauserella</taxon>
        <taxon>Prauserella coralliicola group</taxon>
    </lineage>
</organism>
<feature type="domain" description="HTH gntR-type" evidence="4">
    <location>
        <begin position="24"/>
        <end position="94"/>
    </location>
</feature>
<reference evidence="5 6" key="1">
    <citation type="journal article" date="2015" name="Antonie Van Leeuwenhoek">
        <title>Prauserella endophytica sp. nov., an endophytic actinobacterium isolated from Tamarix taklamakanensis.</title>
        <authorList>
            <person name="Liu J.M."/>
            <person name="Habden X."/>
            <person name="Guo L."/>
            <person name="Tuo L."/>
            <person name="Jiang Z.K."/>
            <person name="Liu S.W."/>
            <person name="Liu X.F."/>
            <person name="Chen L."/>
            <person name="Li R.F."/>
            <person name="Zhang Y.Q."/>
            <person name="Sun C.H."/>
        </authorList>
    </citation>
    <scope>NUCLEOTIDE SEQUENCE [LARGE SCALE GENOMIC DNA]</scope>
    <source>
        <strain evidence="5 6">CGMCC 4.7182</strain>
    </source>
</reference>
<dbReference type="Gene3D" id="1.10.10.10">
    <property type="entry name" value="Winged helix-like DNA-binding domain superfamily/Winged helix DNA-binding domain"/>
    <property type="match status" value="1"/>
</dbReference>
<dbReference type="InterPro" id="IPR036390">
    <property type="entry name" value="WH_DNA-bd_sf"/>
</dbReference>
<dbReference type="PANTHER" id="PTHR43537:SF24">
    <property type="entry name" value="GLUCONATE OPERON TRANSCRIPTIONAL REPRESSOR"/>
    <property type="match status" value="1"/>
</dbReference>
<dbReference type="InterPro" id="IPR000524">
    <property type="entry name" value="Tscrpt_reg_HTH_GntR"/>
</dbReference>
<protein>
    <submittedName>
        <fullName evidence="5">FadR family transcriptional regulator</fullName>
    </submittedName>
</protein>
<evidence type="ECO:0000259" key="4">
    <source>
        <dbReference type="PROSITE" id="PS50949"/>
    </source>
</evidence>
<evidence type="ECO:0000256" key="3">
    <source>
        <dbReference type="ARBA" id="ARBA00023163"/>
    </source>
</evidence>
<dbReference type="InterPro" id="IPR036388">
    <property type="entry name" value="WH-like_DNA-bd_sf"/>
</dbReference>
<keyword evidence="6" id="KW-1185">Reference proteome</keyword>
<dbReference type="SUPFAM" id="SSF48008">
    <property type="entry name" value="GntR ligand-binding domain-like"/>
    <property type="match status" value="1"/>
</dbReference>
<name>A0ABY2S9K1_9PSEU</name>
<dbReference type="RefSeq" id="WP_113643517.1">
    <property type="nucleotide sequence ID" value="NZ_SWMS01000002.1"/>
</dbReference>
<dbReference type="SMART" id="SM00895">
    <property type="entry name" value="FCD"/>
    <property type="match status" value="1"/>
</dbReference>
<dbReference type="Gene3D" id="1.20.120.530">
    <property type="entry name" value="GntR ligand-binding domain-like"/>
    <property type="match status" value="1"/>
</dbReference>
<sequence>MHTAVNQSGVLVGKVDARLFKKVQTAPQQVATAIKEAILDGSLLPGSRLPSEEEMAENFGVSRPTVREALRTLKQARVIIATRGRNGGHCVSDLSMEHFALGMGQYMTLAIGAERMSYRDIVEVRFELELLSARTAAQRRTAEDLDALADLERLRPAGDEGSWTRQSALRYDLAFHRKLAECSHNPMVVAFVSSTIIAFQDCGVNIEDFDPADVLAHIDDVRQAVVDGDPLLARDAMRRHLELAGDLCGIEPPAQR</sequence>
<accession>A0ABY2S9K1</accession>
<gene>
    <name evidence="5" type="ORF">FCN18_04770</name>
</gene>
<dbReference type="PRINTS" id="PR00035">
    <property type="entry name" value="HTHGNTR"/>
</dbReference>
<dbReference type="Proteomes" id="UP000309992">
    <property type="component" value="Unassembled WGS sequence"/>
</dbReference>
<dbReference type="Pfam" id="PF07729">
    <property type="entry name" value="FCD"/>
    <property type="match status" value="1"/>
</dbReference>
<comment type="caution">
    <text evidence="5">The sequence shown here is derived from an EMBL/GenBank/DDBJ whole genome shotgun (WGS) entry which is preliminary data.</text>
</comment>
<dbReference type="InterPro" id="IPR008920">
    <property type="entry name" value="TF_FadR/GntR_C"/>
</dbReference>
<evidence type="ECO:0000313" key="6">
    <source>
        <dbReference type="Proteomes" id="UP000309992"/>
    </source>
</evidence>
<evidence type="ECO:0000256" key="2">
    <source>
        <dbReference type="ARBA" id="ARBA00023125"/>
    </source>
</evidence>
<dbReference type="EMBL" id="SWMS01000002">
    <property type="protein sequence ID" value="TKG72562.1"/>
    <property type="molecule type" value="Genomic_DNA"/>
</dbReference>
<dbReference type="SMART" id="SM00345">
    <property type="entry name" value="HTH_GNTR"/>
    <property type="match status" value="1"/>
</dbReference>
<proteinExistence type="predicted"/>
<dbReference type="InterPro" id="IPR011711">
    <property type="entry name" value="GntR_C"/>
</dbReference>
<dbReference type="CDD" id="cd07377">
    <property type="entry name" value="WHTH_GntR"/>
    <property type="match status" value="1"/>
</dbReference>
<dbReference type="SUPFAM" id="SSF46785">
    <property type="entry name" value="Winged helix' DNA-binding domain"/>
    <property type="match status" value="1"/>
</dbReference>
<keyword evidence="1" id="KW-0805">Transcription regulation</keyword>
<keyword evidence="3" id="KW-0804">Transcription</keyword>
<dbReference type="PROSITE" id="PS50949">
    <property type="entry name" value="HTH_GNTR"/>
    <property type="match status" value="1"/>
</dbReference>
<dbReference type="PANTHER" id="PTHR43537">
    <property type="entry name" value="TRANSCRIPTIONAL REGULATOR, GNTR FAMILY"/>
    <property type="match status" value="1"/>
</dbReference>
<dbReference type="Pfam" id="PF00392">
    <property type="entry name" value="GntR"/>
    <property type="match status" value="1"/>
</dbReference>
<keyword evidence="2" id="KW-0238">DNA-binding</keyword>
<evidence type="ECO:0000313" key="5">
    <source>
        <dbReference type="EMBL" id="TKG72562.1"/>
    </source>
</evidence>
<evidence type="ECO:0000256" key="1">
    <source>
        <dbReference type="ARBA" id="ARBA00023015"/>
    </source>
</evidence>